<dbReference type="InterPro" id="IPR029000">
    <property type="entry name" value="Cyclophilin-like_dom_sf"/>
</dbReference>
<accession>A0A644XYL7</accession>
<gene>
    <name evidence="3" type="ORF">SDC9_67749</name>
</gene>
<dbReference type="SUPFAM" id="SSF50891">
    <property type="entry name" value="Cyclophilin-like"/>
    <property type="match status" value="1"/>
</dbReference>
<evidence type="ECO:0000313" key="3">
    <source>
        <dbReference type="EMBL" id="MPM21305.1"/>
    </source>
</evidence>
<dbReference type="AlphaFoldDB" id="A0A644XYL7"/>
<dbReference type="EMBL" id="VSSQ01003563">
    <property type="protein sequence ID" value="MPM21305.1"/>
    <property type="molecule type" value="Genomic_DNA"/>
</dbReference>
<feature type="region of interest" description="Disordered" evidence="1">
    <location>
        <begin position="41"/>
        <end position="84"/>
    </location>
</feature>
<evidence type="ECO:0000259" key="2">
    <source>
        <dbReference type="Pfam" id="PF18050"/>
    </source>
</evidence>
<proteinExistence type="predicted"/>
<dbReference type="InterPro" id="IPR041183">
    <property type="entry name" value="Cyclophilin-like"/>
</dbReference>
<comment type="caution">
    <text evidence="3">The sequence shown here is derived from an EMBL/GenBank/DDBJ whole genome shotgun (WGS) entry which is preliminary data.</text>
</comment>
<name>A0A644XYL7_9ZZZZ</name>
<sequence>MTNRKKGGIHLAMKTIPAKNKYRILLYALLTVVFLSACSSGDLDDQSPPPVSDTQAAPFADLETKPIEGSESTTKPDSPAPEVIDEIEDVSEVKIKIIVGDQTLTATLEDNVTSQALIERLPFTLPMMDLYSREVVYRFEDPLPAEEVQTRGYTCCWIGRP</sequence>
<evidence type="ECO:0000256" key="1">
    <source>
        <dbReference type="SAM" id="MobiDB-lite"/>
    </source>
</evidence>
<dbReference type="Gene3D" id="2.40.100.20">
    <property type="match status" value="1"/>
</dbReference>
<reference evidence="3" key="1">
    <citation type="submission" date="2019-08" db="EMBL/GenBank/DDBJ databases">
        <authorList>
            <person name="Kucharzyk K."/>
            <person name="Murdoch R.W."/>
            <person name="Higgins S."/>
            <person name="Loffler F."/>
        </authorList>
    </citation>
    <scope>NUCLEOTIDE SEQUENCE</scope>
</reference>
<protein>
    <recommendedName>
        <fullName evidence="2">Cyclophilin-like domain-containing protein</fullName>
    </recommendedName>
</protein>
<feature type="domain" description="Cyclophilin-like" evidence="2">
    <location>
        <begin position="97"/>
        <end position="150"/>
    </location>
</feature>
<dbReference type="Pfam" id="PF18050">
    <property type="entry name" value="Cyclophil_like2"/>
    <property type="match status" value="1"/>
</dbReference>
<organism evidence="3">
    <name type="scientific">bioreactor metagenome</name>
    <dbReference type="NCBI Taxonomy" id="1076179"/>
    <lineage>
        <taxon>unclassified sequences</taxon>
        <taxon>metagenomes</taxon>
        <taxon>ecological metagenomes</taxon>
    </lineage>
</organism>